<dbReference type="Proteomes" id="UP000199169">
    <property type="component" value="Unassembled WGS sequence"/>
</dbReference>
<evidence type="ECO:0000256" key="3">
    <source>
        <dbReference type="ARBA" id="ARBA00026073"/>
    </source>
</evidence>
<accession>A0A1A8XUP6</accession>
<sequence>MNARDRLFIAVIVLGVLMTGPFVITALLVWASAQAAEQALLVQLIMPHLSLGAMMTLFGFAVGLLVIRYLFRQYVQGLLRMAESLRLMLSANRNFRVDPEGPPEVQLLALAANALAEQRDGLMDDVDAQITTAKASVEEEKNRLAALMSELAQAVVVCNVDGVILLYNSRARLQFRALAQGSTAVAGGALIGLGRSIFSILERNQIDHALEVVRQRLGKGAAAAIANFITTARGGQLLRVQLVPVLATTDDSLQREMTGYVLTVENITRSIEQESRRDQVLQSLTDGSRGSLANIRVAVGNLMDYPDMGLEIRERFVGIISDEVVRMSQRLDQTMTEFADSLKTRWPLEDVLGIDIIAAAQRRIEQQLGLPTKTEEIQEALWLRAESFSLVFSICFLASRLIDHYQIKELRFRLLPFGKLAYLDLIWAGHAMSSETSYTWETEAMQVGKEASPLSLRDVIDRHGGEIWYEREKAAHRAFFRFVLPVASPDSRVPGEVIDESGVRPEYYDFDLFHFQDQSIDLDRSLSDLTYTVFDTETTGLEPAAGDEIIQIGAVRIVNGRLLRHENFDQLVDPERFLRPEGIRIHGITDDMVRGQPNIEAVLPAFHDFCCDTVLVAHNAAFDMRFLQLKEEHTAVVFSQPVLDTLLLSAVLHPNQESHQLDSIAERLGIGIEGRHNALADACATGEVFLKMLPLLARMGIVTLRQALEASEKTYFARVKY</sequence>
<feature type="domain" description="Exonuclease" evidence="7">
    <location>
        <begin position="530"/>
        <end position="698"/>
    </location>
</feature>
<dbReference type="Pfam" id="PF00929">
    <property type="entry name" value="RNase_T"/>
    <property type="match status" value="1"/>
</dbReference>
<dbReference type="STRING" id="1860102.ACCAA_630015"/>
<comment type="catalytic activity">
    <reaction evidence="4">
        <text>DNA(n) + a 2'-deoxyribonucleoside 5'-triphosphate = DNA(n+1) + diphosphate</text>
        <dbReference type="Rhea" id="RHEA:22508"/>
        <dbReference type="Rhea" id="RHEA-COMP:17339"/>
        <dbReference type="Rhea" id="RHEA-COMP:17340"/>
        <dbReference type="ChEBI" id="CHEBI:33019"/>
        <dbReference type="ChEBI" id="CHEBI:61560"/>
        <dbReference type="ChEBI" id="CHEBI:173112"/>
        <dbReference type="EC" id="2.7.7.7"/>
    </reaction>
</comment>
<dbReference type="InterPro" id="IPR012337">
    <property type="entry name" value="RNaseH-like_sf"/>
</dbReference>
<dbReference type="Gene3D" id="3.30.420.10">
    <property type="entry name" value="Ribonuclease H-like superfamily/Ribonuclease H"/>
    <property type="match status" value="1"/>
</dbReference>
<evidence type="ECO:0000313" key="9">
    <source>
        <dbReference type="Proteomes" id="UP000199169"/>
    </source>
</evidence>
<dbReference type="EC" id="2.7.7.7" evidence="1"/>
<evidence type="ECO:0000259" key="7">
    <source>
        <dbReference type="SMART" id="SM00479"/>
    </source>
</evidence>
<dbReference type="Gene3D" id="3.30.450.20">
    <property type="entry name" value="PAS domain"/>
    <property type="match status" value="1"/>
</dbReference>
<dbReference type="InterPro" id="IPR036397">
    <property type="entry name" value="RNaseH_sf"/>
</dbReference>
<dbReference type="PANTHER" id="PTHR30231">
    <property type="entry name" value="DNA POLYMERASE III SUBUNIT EPSILON"/>
    <property type="match status" value="1"/>
</dbReference>
<feature type="transmembrane region" description="Helical" evidence="6">
    <location>
        <begin position="51"/>
        <end position="71"/>
    </location>
</feature>
<evidence type="ECO:0000256" key="1">
    <source>
        <dbReference type="ARBA" id="ARBA00012417"/>
    </source>
</evidence>
<feature type="coiled-coil region" evidence="5">
    <location>
        <begin position="123"/>
        <end position="154"/>
    </location>
</feature>
<dbReference type="EMBL" id="FLQX01000142">
    <property type="protein sequence ID" value="SBT08774.1"/>
    <property type="molecule type" value="Genomic_DNA"/>
</dbReference>
<protein>
    <recommendedName>
        <fullName evidence="1">DNA-directed DNA polymerase</fullName>
        <ecNumber evidence="1">2.7.7.7</ecNumber>
    </recommendedName>
</protein>
<comment type="subunit">
    <text evidence="3">DNA polymerase III contains a core (composed of alpha, epsilon and theta chains) that associates with a tau subunit. This core dimerizes to form the POLIII' complex. PolIII' associates with the gamma complex (composed of gamma, delta, delta', psi and chi chains) and with the beta chain to form the complete DNA polymerase III complex.</text>
</comment>
<keyword evidence="6" id="KW-1133">Transmembrane helix</keyword>
<dbReference type="SUPFAM" id="SSF53098">
    <property type="entry name" value="Ribonuclease H-like"/>
    <property type="match status" value="1"/>
</dbReference>
<dbReference type="RefSeq" id="WP_186408439.1">
    <property type="nucleotide sequence ID" value="NZ_FLQX01000142.1"/>
</dbReference>
<evidence type="ECO:0000256" key="6">
    <source>
        <dbReference type="SAM" id="Phobius"/>
    </source>
</evidence>
<dbReference type="GO" id="GO:0005829">
    <property type="term" value="C:cytosol"/>
    <property type="evidence" value="ECO:0007669"/>
    <property type="project" value="TreeGrafter"/>
</dbReference>
<dbReference type="NCBIfam" id="TIGR00573">
    <property type="entry name" value="dnaq"/>
    <property type="match status" value="1"/>
</dbReference>
<reference evidence="8 9" key="1">
    <citation type="submission" date="2016-06" db="EMBL/GenBank/DDBJ databases">
        <authorList>
            <person name="Kjaerup R.B."/>
            <person name="Dalgaard T.S."/>
            <person name="Juul-Madsen H.R."/>
        </authorList>
    </citation>
    <scope>NUCLEOTIDE SEQUENCE [LARGE SCALE GENOMIC DNA]</scope>
    <source>
        <strain evidence="8">3</strain>
    </source>
</reference>
<gene>
    <name evidence="8" type="ORF">ACCAA_630015</name>
</gene>
<organism evidence="8 9">
    <name type="scientific">Candidatus Accumulibacter aalborgensis</name>
    <dbReference type="NCBI Taxonomy" id="1860102"/>
    <lineage>
        <taxon>Bacteria</taxon>
        <taxon>Pseudomonadati</taxon>
        <taxon>Pseudomonadota</taxon>
        <taxon>Betaproteobacteria</taxon>
        <taxon>Candidatus Accumulibacter</taxon>
    </lineage>
</organism>
<evidence type="ECO:0000256" key="4">
    <source>
        <dbReference type="ARBA" id="ARBA00049244"/>
    </source>
</evidence>
<comment type="function">
    <text evidence="2">DNA polymerase III is a complex, multichain enzyme responsible for most of the replicative synthesis in bacteria. The epsilon subunit contain the editing function and is a proofreading 3'-5' exonuclease.</text>
</comment>
<dbReference type="SMART" id="SM00479">
    <property type="entry name" value="EXOIII"/>
    <property type="match status" value="1"/>
</dbReference>
<keyword evidence="8" id="KW-0548">Nucleotidyltransferase</keyword>
<dbReference type="GO" id="GO:0045004">
    <property type="term" value="P:DNA replication proofreading"/>
    <property type="evidence" value="ECO:0007669"/>
    <property type="project" value="TreeGrafter"/>
</dbReference>
<name>A0A1A8XUP6_9PROT</name>
<feature type="transmembrane region" description="Helical" evidence="6">
    <location>
        <begin position="177"/>
        <end position="198"/>
    </location>
</feature>
<keyword evidence="8" id="KW-0808">Transferase</keyword>
<dbReference type="FunFam" id="3.30.420.10:FF:000045">
    <property type="entry name" value="3'-5' exonuclease DinG"/>
    <property type="match status" value="1"/>
</dbReference>
<evidence type="ECO:0000256" key="2">
    <source>
        <dbReference type="ARBA" id="ARBA00025483"/>
    </source>
</evidence>
<evidence type="ECO:0000256" key="5">
    <source>
        <dbReference type="SAM" id="Coils"/>
    </source>
</evidence>
<dbReference type="InterPro" id="IPR006054">
    <property type="entry name" value="DnaQ"/>
</dbReference>
<keyword evidence="6" id="KW-0812">Transmembrane</keyword>
<dbReference type="GO" id="GO:0008408">
    <property type="term" value="F:3'-5' exonuclease activity"/>
    <property type="evidence" value="ECO:0007669"/>
    <property type="project" value="TreeGrafter"/>
</dbReference>
<dbReference type="AlphaFoldDB" id="A0A1A8XUP6"/>
<dbReference type="PANTHER" id="PTHR30231:SF41">
    <property type="entry name" value="DNA POLYMERASE III SUBUNIT EPSILON"/>
    <property type="match status" value="1"/>
</dbReference>
<dbReference type="GO" id="GO:0003887">
    <property type="term" value="F:DNA-directed DNA polymerase activity"/>
    <property type="evidence" value="ECO:0007669"/>
    <property type="project" value="UniProtKB-EC"/>
</dbReference>
<keyword evidence="5" id="KW-0175">Coiled coil</keyword>
<evidence type="ECO:0000313" key="8">
    <source>
        <dbReference type="EMBL" id="SBT08774.1"/>
    </source>
</evidence>
<dbReference type="CDD" id="cd06127">
    <property type="entry name" value="DEDDh"/>
    <property type="match status" value="1"/>
</dbReference>
<dbReference type="InterPro" id="IPR013520">
    <property type="entry name" value="Ribonucl_H"/>
</dbReference>
<keyword evidence="9" id="KW-1185">Reference proteome</keyword>
<keyword evidence="6" id="KW-0472">Membrane</keyword>
<dbReference type="GO" id="GO:0003677">
    <property type="term" value="F:DNA binding"/>
    <property type="evidence" value="ECO:0007669"/>
    <property type="project" value="InterPro"/>
</dbReference>
<proteinExistence type="predicted"/>